<dbReference type="Pfam" id="PF13830">
    <property type="entry name" value="DUF4192"/>
    <property type="match status" value="1"/>
</dbReference>
<dbReference type="RefSeq" id="WP_146951731.1">
    <property type="nucleotide sequence ID" value="NZ_BAABBJ010000015.1"/>
</dbReference>
<proteinExistence type="predicted"/>
<name>A0A512P9T4_9CELL</name>
<evidence type="ECO:0000313" key="2">
    <source>
        <dbReference type="Proteomes" id="UP000321798"/>
    </source>
</evidence>
<gene>
    <name evidence="1" type="ORF">CSO01_06750</name>
</gene>
<keyword evidence="2" id="KW-1185">Reference proteome</keyword>
<evidence type="ECO:0000313" key="1">
    <source>
        <dbReference type="EMBL" id="GEP67960.1"/>
    </source>
</evidence>
<dbReference type="InterPro" id="IPR025447">
    <property type="entry name" value="DUF4192"/>
</dbReference>
<protein>
    <recommendedName>
        <fullName evidence="3">DUF4192 domain-containing protein</fullName>
    </recommendedName>
</protein>
<dbReference type="OrthoDB" id="4954868at2"/>
<organism evidence="1 2">
    <name type="scientific">Cellulomonas soli</name>
    <dbReference type="NCBI Taxonomy" id="931535"/>
    <lineage>
        <taxon>Bacteria</taxon>
        <taxon>Bacillati</taxon>
        <taxon>Actinomycetota</taxon>
        <taxon>Actinomycetes</taxon>
        <taxon>Micrococcales</taxon>
        <taxon>Cellulomonadaceae</taxon>
        <taxon>Cellulomonas</taxon>
    </lineage>
</organism>
<dbReference type="EMBL" id="BKAL01000002">
    <property type="protein sequence ID" value="GEP67960.1"/>
    <property type="molecule type" value="Genomic_DNA"/>
</dbReference>
<comment type="caution">
    <text evidence="1">The sequence shown here is derived from an EMBL/GenBank/DDBJ whole genome shotgun (WGS) entry which is preliminary data.</text>
</comment>
<accession>A0A512P9T4</accession>
<sequence length="379" mass="40136">MDTTLRLGEPRELLALIPHQLGFRPLDSAVAVSLRPPAGEVGLVVRVDLAALADDETGPRLARGLVAHLDRDGARRCVLALYTDQDPRGLEAHPVHRAAARLREAAQVPLGDVPAWVVTLDGYLALDCDEACCPPGGRPLHELESTQVGARMVLAGSVVAATRDDVARIRRAPVEARRSVARVRRRWEERRAAAAEAGPQATAAWRVGSVEAWRRATDPDVDGRRPASGSPLGRVEAGLADRRVRDAVLVSLVPGTGDLPERAVRGAGLDARADAAVGAAVAAIVDPQVAVRPPDDVRRYEQVLEQVVAHGRDGGQAPALTLLALVSWWRGDGARASVLLDRALAQEAGHRLALLLVDALEAAVPPGWVRAGGEQGPPS</sequence>
<evidence type="ECO:0008006" key="3">
    <source>
        <dbReference type="Google" id="ProtNLM"/>
    </source>
</evidence>
<dbReference type="Proteomes" id="UP000321798">
    <property type="component" value="Unassembled WGS sequence"/>
</dbReference>
<dbReference type="AlphaFoldDB" id="A0A512P9T4"/>
<reference evidence="1 2" key="1">
    <citation type="submission" date="2019-07" db="EMBL/GenBank/DDBJ databases">
        <title>Whole genome shotgun sequence of Cellulomonas soli NBRC 109434.</title>
        <authorList>
            <person name="Hosoyama A."/>
            <person name="Uohara A."/>
            <person name="Ohji S."/>
            <person name="Ichikawa N."/>
        </authorList>
    </citation>
    <scope>NUCLEOTIDE SEQUENCE [LARGE SCALE GENOMIC DNA]</scope>
    <source>
        <strain evidence="1 2">NBRC 109434</strain>
    </source>
</reference>